<organism evidence="6 7">
    <name type="scientific">Enteroscipio rubneri</name>
    <dbReference type="NCBI Taxonomy" id="2070686"/>
    <lineage>
        <taxon>Bacteria</taxon>
        <taxon>Bacillati</taxon>
        <taxon>Actinomycetota</taxon>
        <taxon>Coriobacteriia</taxon>
        <taxon>Eggerthellales</taxon>
        <taxon>Eggerthellaceae</taxon>
        <taxon>Enteroscipio</taxon>
    </lineage>
</organism>
<dbReference type="AlphaFoldDB" id="A0A2K2UE85"/>
<dbReference type="InterPro" id="IPR036005">
    <property type="entry name" value="Creatinase/aminopeptidase-like"/>
</dbReference>
<gene>
    <name evidence="6" type="ORF">C2L71_01290</name>
</gene>
<evidence type="ECO:0000313" key="7">
    <source>
        <dbReference type="Proteomes" id="UP000236197"/>
    </source>
</evidence>
<dbReference type="Gene3D" id="3.40.350.10">
    <property type="entry name" value="Creatinase/prolidase N-terminal domain"/>
    <property type="match status" value="1"/>
</dbReference>
<dbReference type="SUPFAM" id="SSF53092">
    <property type="entry name" value="Creatinase/prolidase N-terminal domain"/>
    <property type="match status" value="1"/>
</dbReference>
<keyword evidence="6" id="KW-0031">Aminopeptidase</keyword>
<dbReference type="OrthoDB" id="9806388at2"/>
<evidence type="ECO:0000256" key="3">
    <source>
        <dbReference type="RuleBase" id="RU000590"/>
    </source>
</evidence>
<dbReference type="EMBL" id="PPEK01000001">
    <property type="protein sequence ID" value="PNV68647.1"/>
    <property type="molecule type" value="Genomic_DNA"/>
</dbReference>
<comment type="caution">
    <text evidence="6">The sequence shown here is derived from an EMBL/GenBank/DDBJ whole genome shotgun (WGS) entry which is preliminary data.</text>
</comment>
<feature type="domain" description="Peptidase M24" evidence="4">
    <location>
        <begin position="184"/>
        <end position="380"/>
    </location>
</feature>
<dbReference type="Proteomes" id="UP000236197">
    <property type="component" value="Unassembled WGS sequence"/>
</dbReference>
<dbReference type="PANTHER" id="PTHR46112:SF3">
    <property type="entry name" value="AMINOPEPTIDASE YPDF"/>
    <property type="match status" value="1"/>
</dbReference>
<accession>A0A2K2UE85</accession>
<feature type="domain" description="Creatinase N-terminal" evidence="5">
    <location>
        <begin position="20"/>
        <end position="176"/>
    </location>
</feature>
<evidence type="ECO:0000259" key="5">
    <source>
        <dbReference type="Pfam" id="PF01321"/>
    </source>
</evidence>
<proteinExistence type="inferred from homology"/>
<protein>
    <submittedName>
        <fullName evidence="6">Aminopeptidase P family protein</fullName>
    </submittedName>
</protein>
<keyword evidence="2" id="KW-0378">Hydrolase</keyword>
<keyword evidence="6" id="KW-0645">Protease</keyword>
<evidence type="ECO:0000256" key="2">
    <source>
        <dbReference type="ARBA" id="ARBA00022801"/>
    </source>
</evidence>
<keyword evidence="7" id="KW-1185">Reference proteome</keyword>
<reference evidence="7" key="1">
    <citation type="submission" date="2018-01" db="EMBL/GenBank/DDBJ databases">
        <title>Rubneribacter badeniensis gen. nov., sp. nov., and Colonibacter rubneri, gen. nov., sp. nov., WGS of new members of the Eggerthellaceae.</title>
        <authorList>
            <person name="Danylec N."/>
            <person name="Stoll D.A."/>
            <person name="Doetsch A."/>
            <person name="Kulling S.E."/>
            <person name="Huch M."/>
        </authorList>
    </citation>
    <scope>NUCLEOTIDE SEQUENCE [LARGE SCALE GENOMIC DNA]</scope>
    <source>
        <strain evidence="7">ResAG-96</strain>
    </source>
</reference>
<dbReference type="Pfam" id="PF00557">
    <property type="entry name" value="Peptidase_M24"/>
    <property type="match status" value="1"/>
</dbReference>
<evidence type="ECO:0000313" key="6">
    <source>
        <dbReference type="EMBL" id="PNV68647.1"/>
    </source>
</evidence>
<dbReference type="GO" id="GO:0004177">
    <property type="term" value="F:aminopeptidase activity"/>
    <property type="evidence" value="ECO:0007669"/>
    <property type="project" value="UniProtKB-KW"/>
</dbReference>
<dbReference type="GO" id="GO:0046872">
    <property type="term" value="F:metal ion binding"/>
    <property type="evidence" value="ECO:0007669"/>
    <property type="project" value="UniProtKB-KW"/>
</dbReference>
<dbReference type="InterPro" id="IPR000994">
    <property type="entry name" value="Pept_M24"/>
</dbReference>
<sequence>MDEQDLDGLEISEFGAASHRIENVRAACAEEGMDAFLVRGTSNIAYLTAFDDVFDDEEAHALLVTPDEALLHTDSRYSEAARSAAVDGPVAVDDSRVSFAAFAVGAPIGRARLAVAGEGGAEGVADPAVCGGEVVLGIEDTMTLRDYRALERAAEEAPRPFRLAETTGLVLGLRAVKSPSELARMKAAQVITDAAYSHIVGFMRPGMTERAVQIELEDFMLRHGAEGLAFPSIVAAGANGASPHAIPGETRLEAGQCVVLDFGARAFGYCSDMTRTVFMGMPDARMRAAYEAIRAANEQVEAALRPGVTGRAMHELAEQVLADHGFGGAMGHGLGHGVGMDVHEEPSLSPRNECALAVGNVVTVEPGVYLSGAFGMRLEDFGVLIEDGFKVFTQSTHDMVIL</sequence>
<comment type="similarity">
    <text evidence="3">Belongs to the peptidase M24B family.</text>
</comment>
<dbReference type="PANTHER" id="PTHR46112">
    <property type="entry name" value="AMINOPEPTIDASE"/>
    <property type="match status" value="1"/>
</dbReference>
<dbReference type="InterPro" id="IPR001131">
    <property type="entry name" value="Peptidase_M24B_aminopep-P_CS"/>
</dbReference>
<dbReference type="InterPro" id="IPR000587">
    <property type="entry name" value="Creatinase_N"/>
</dbReference>
<dbReference type="Pfam" id="PF01321">
    <property type="entry name" value="Creatinase_N"/>
    <property type="match status" value="1"/>
</dbReference>
<dbReference type="InterPro" id="IPR050659">
    <property type="entry name" value="Peptidase_M24B"/>
</dbReference>
<dbReference type="Gene3D" id="3.90.230.10">
    <property type="entry name" value="Creatinase/methionine aminopeptidase superfamily"/>
    <property type="match status" value="1"/>
</dbReference>
<dbReference type="PROSITE" id="PS00491">
    <property type="entry name" value="PROLINE_PEPTIDASE"/>
    <property type="match status" value="1"/>
</dbReference>
<dbReference type="SUPFAM" id="SSF55920">
    <property type="entry name" value="Creatinase/aminopeptidase"/>
    <property type="match status" value="1"/>
</dbReference>
<name>A0A2K2UE85_9ACTN</name>
<dbReference type="InterPro" id="IPR029149">
    <property type="entry name" value="Creatin/AminoP/Spt16_N"/>
</dbReference>
<evidence type="ECO:0000256" key="1">
    <source>
        <dbReference type="ARBA" id="ARBA00022723"/>
    </source>
</evidence>
<keyword evidence="1 3" id="KW-0479">Metal-binding</keyword>
<evidence type="ECO:0000259" key="4">
    <source>
        <dbReference type="Pfam" id="PF00557"/>
    </source>
</evidence>